<keyword evidence="2" id="KW-0677">Repeat</keyword>
<dbReference type="EMBL" id="GL996500">
    <property type="protein sequence ID" value="EGW34527.1"/>
    <property type="molecule type" value="Genomic_DNA"/>
</dbReference>
<dbReference type="RefSeq" id="XP_007374111.1">
    <property type="nucleotide sequence ID" value="XM_007374049.1"/>
</dbReference>
<dbReference type="PROSITE" id="PS51450">
    <property type="entry name" value="LRR"/>
    <property type="match status" value="2"/>
</dbReference>
<dbReference type="InterPro" id="IPR032675">
    <property type="entry name" value="LRR_dom_sf"/>
</dbReference>
<dbReference type="OrthoDB" id="7451790at2759"/>
<protein>
    <recommendedName>
        <fullName evidence="5">F-box domain-containing protein</fullName>
    </recommendedName>
</protein>
<dbReference type="Proteomes" id="UP000000709">
    <property type="component" value="Unassembled WGS sequence"/>
</dbReference>
<dbReference type="Pfam" id="PF00560">
    <property type="entry name" value="LRR_1"/>
    <property type="match status" value="1"/>
</dbReference>
<dbReference type="SUPFAM" id="SSF52058">
    <property type="entry name" value="L domain-like"/>
    <property type="match status" value="1"/>
</dbReference>
<evidence type="ECO:0000256" key="1">
    <source>
        <dbReference type="ARBA" id="ARBA00022614"/>
    </source>
</evidence>
<dbReference type="Pfam" id="PF13516">
    <property type="entry name" value="LRR_6"/>
    <property type="match status" value="1"/>
</dbReference>
<dbReference type="PANTHER" id="PTHR46652">
    <property type="entry name" value="LEUCINE-RICH REPEAT AND IQ DOMAIN-CONTAINING PROTEIN 1-RELATED"/>
    <property type="match status" value="1"/>
</dbReference>
<dbReference type="KEGG" id="spaa:SPAPADRAFT_49563"/>
<gene>
    <name evidence="3" type="ORF">SPAPADRAFT_49563</name>
</gene>
<evidence type="ECO:0000313" key="3">
    <source>
        <dbReference type="EMBL" id="EGW34527.1"/>
    </source>
</evidence>
<dbReference type="GeneID" id="18871350"/>
<dbReference type="InParanoid" id="G3AJ15"/>
<evidence type="ECO:0000256" key="2">
    <source>
        <dbReference type="ARBA" id="ARBA00022737"/>
    </source>
</evidence>
<dbReference type="HOGENOM" id="CLU_502467_0_0_1"/>
<dbReference type="PANTHER" id="PTHR46652:SF3">
    <property type="entry name" value="LEUCINE-RICH REPEAT-CONTAINING PROTEIN 9"/>
    <property type="match status" value="1"/>
</dbReference>
<dbReference type="OMA" id="ATIDISM"/>
<dbReference type="eggNOG" id="ENOG502RQFG">
    <property type="taxonomic scope" value="Eukaryota"/>
</dbReference>
<proteinExistence type="predicted"/>
<keyword evidence="4" id="KW-1185">Reference proteome</keyword>
<dbReference type="InterPro" id="IPR050836">
    <property type="entry name" value="SDS22/Internalin_LRR"/>
</dbReference>
<keyword evidence="1" id="KW-0433">Leucine-rich repeat</keyword>
<sequence>MFNIELLKECPDDIIFKILDHNFLAVHDIYNFLFYKSTHDVAQQVLNKRSLIHLTIGKRKNCESVITSSHDYEITKGPYFWHIYYNYANKDLFLSWYDRHKYIQNYVVQIFLDQFQFESLQFLQILKYKKIKIYLNYESDFNHTVRKFTHIIWPMIGEIFDLSNNFVNLILEYESSIDQNLTIDLSNLNQFEFRHYTPTYRSIEFKVNDKLQELKINNISMLPITIKLSSIPLNITQFLCNGPIANLVYLGHFLTKCPNLQKLSISKAHLSNFPDFIDIISPMGLPRLAWLDLSNNEFGNIEDLDLSTIFPNLSTFIMKFEQLKTHRFRFSDITFPDTLTSLILHDKGISKFTNIEGIKFLKYLDLSYNYPQDFEIPQRVSHITTLNLSYNRTILSSIYRFNRRDISNYIFFHVTELHLQGCNITNEDLEHLEADYQHSKHLPKSCVEYLDLSNNKLSNLRSFSGKLFTNLPLKYLDLSFNAFTYLNKDIFPITRQIYPNLSKVNLTGNARLHNITLSNDYPELELMYTPFERTKPTNC</sequence>
<reference evidence="3 4" key="1">
    <citation type="journal article" date="2011" name="Proc. Natl. Acad. Sci. U.S.A.">
        <title>Comparative genomics of xylose-fermenting fungi for enhanced biofuel production.</title>
        <authorList>
            <person name="Wohlbach D.J."/>
            <person name="Kuo A."/>
            <person name="Sato T.K."/>
            <person name="Potts K.M."/>
            <person name="Salamov A.A."/>
            <person name="LaButti K.M."/>
            <person name="Sun H."/>
            <person name="Clum A."/>
            <person name="Pangilinan J.L."/>
            <person name="Lindquist E.A."/>
            <person name="Lucas S."/>
            <person name="Lapidus A."/>
            <person name="Jin M."/>
            <person name="Gunawan C."/>
            <person name="Balan V."/>
            <person name="Dale B.E."/>
            <person name="Jeffries T.W."/>
            <person name="Zinkel R."/>
            <person name="Barry K.W."/>
            <person name="Grigoriev I.V."/>
            <person name="Gasch A.P."/>
        </authorList>
    </citation>
    <scope>NUCLEOTIDE SEQUENCE [LARGE SCALE GENOMIC DNA]</scope>
    <source>
        <strain evidence="4">NRRL Y-27907 / 11-Y1</strain>
    </source>
</reference>
<organism evidence="4">
    <name type="scientific">Spathaspora passalidarum (strain NRRL Y-27907 / 11-Y1)</name>
    <dbReference type="NCBI Taxonomy" id="619300"/>
    <lineage>
        <taxon>Eukaryota</taxon>
        <taxon>Fungi</taxon>
        <taxon>Dikarya</taxon>
        <taxon>Ascomycota</taxon>
        <taxon>Saccharomycotina</taxon>
        <taxon>Pichiomycetes</taxon>
        <taxon>Debaryomycetaceae</taxon>
        <taxon>Spathaspora</taxon>
    </lineage>
</organism>
<evidence type="ECO:0000313" key="4">
    <source>
        <dbReference type="Proteomes" id="UP000000709"/>
    </source>
</evidence>
<name>G3AJ15_SPAPN</name>
<evidence type="ECO:0008006" key="5">
    <source>
        <dbReference type="Google" id="ProtNLM"/>
    </source>
</evidence>
<dbReference type="Gene3D" id="3.80.10.10">
    <property type="entry name" value="Ribonuclease Inhibitor"/>
    <property type="match status" value="3"/>
</dbReference>
<dbReference type="AlphaFoldDB" id="G3AJ15"/>
<accession>G3AJ15</accession>
<dbReference type="InterPro" id="IPR001611">
    <property type="entry name" value="Leu-rich_rpt"/>
</dbReference>